<dbReference type="InterPro" id="IPR052336">
    <property type="entry name" value="MlaD_Phospholipid_Transporter"/>
</dbReference>
<dbReference type="NCBIfam" id="TIGR00996">
    <property type="entry name" value="Mtu_fam_mce"/>
    <property type="match status" value="1"/>
</dbReference>
<dbReference type="GO" id="GO:0005576">
    <property type="term" value="C:extracellular region"/>
    <property type="evidence" value="ECO:0007669"/>
    <property type="project" value="TreeGrafter"/>
</dbReference>
<dbReference type="STRING" id="403935.SAMN05216481_12078"/>
<dbReference type="InterPro" id="IPR024516">
    <property type="entry name" value="Mce_C"/>
</dbReference>
<feature type="domain" description="Mce/MlaD" evidence="2">
    <location>
        <begin position="38"/>
        <end position="114"/>
    </location>
</feature>
<organism evidence="4 5">
    <name type="scientific">Streptomyces radiopugnans</name>
    <dbReference type="NCBI Taxonomy" id="403935"/>
    <lineage>
        <taxon>Bacteria</taxon>
        <taxon>Bacillati</taxon>
        <taxon>Actinomycetota</taxon>
        <taxon>Actinomycetes</taxon>
        <taxon>Kitasatosporales</taxon>
        <taxon>Streptomycetaceae</taxon>
        <taxon>Streptomyces</taxon>
    </lineage>
</organism>
<keyword evidence="5" id="KW-1185">Reference proteome</keyword>
<name>A0A1H9K206_9ACTN</name>
<dbReference type="AlphaFoldDB" id="A0A1H9K206"/>
<accession>A0A1H9K206</accession>
<dbReference type="RefSeq" id="WP_093663110.1">
    <property type="nucleotide sequence ID" value="NZ_FOET01000020.1"/>
</dbReference>
<feature type="compositionally biased region" description="Basic and acidic residues" evidence="1">
    <location>
        <begin position="330"/>
        <end position="340"/>
    </location>
</feature>
<feature type="region of interest" description="Disordered" evidence="1">
    <location>
        <begin position="315"/>
        <end position="401"/>
    </location>
</feature>
<dbReference type="PANTHER" id="PTHR33371:SF16">
    <property type="entry name" value="MCE-FAMILY PROTEIN MCE3F"/>
    <property type="match status" value="1"/>
</dbReference>
<evidence type="ECO:0000259" key="2">
    <source>
        <dbReference type="Pfam" id="PF02470"/>
    </source>
</evidence>
<gene>
    <name evidence="4" type="ORF">SAMN05216481_12078</name>
</gene>
<feature type="compositionally biased region" description="Low complexity" evidence="1">
    <location>
        <begin position="365"/>
        <end position="389"/>
    </location>
</feature>
<dbReference type="Pfam" id="PF02470">
    <property type="entry name" value="MlaD"/>
    <property type="match status" value="1"/>
</dbReference>
<dbReference type="InterPro" id="IPR003399">
    <property type="entry name" value="Mce/MlaD"/>
</dbReference>
<evidence type="ECO:0000259" key="3">
    <source>
        <dbReference type="Pfam" id="PF11887"/>
    </source>
</evidence>
<feature type="domain" description="Mammalian cell entry C-terminal" evidence="3">
    <location>
        <begin position="122"/>
        <end position="294"/>
    </location>
</feature>
<dbReference type="Proteomes" id="UP000199055">
    <property type="component" value="Unassembled WGS sequence"/>
</dbReference>
<dbReference type="PANTHER" id="PTHR33371">
    <property type="entry name" value="INTERMEMBRANE PHOSPHOLIPID TRANSPORT SYSTEM BINDING PROTEIN MLAD-RELATED"/>
    <property type="match status" value="1"/>
</dbReference>
<reference evidence="4 5" key="1">
    <citation type="submission" date="2016-10" db="EMBL/GenBank/DDBJ databases">
        <authorList>
            <person name="de Groot N.N."/>
        </authorList>
    </citation>
    <scope>NUCLEOTIDE SEQUENCE [LARGE SCALE GENOMIC DNA]</scope>
    <source>
        <strain evidence="4 5">CGMCC 4.3519</strain>
    </source>
</reference>
<evidence type="ECO:0000313" key="4">
    <source>
        <dbReference type="EMBL" id="SEQ93162.1"/>
    </source>
</evidence>
<protein>
    <submittedName>
        <fullName evidence="4">Phospholipid/cholesterol/gamma-HCH transport system substrate-binding protein</fullName>
    </submittedName>
</protein>
<dbReference type="InterPro" id="IPR005693">
    <property type="entry name" value="Mce"/>
</dbReference>
<dbReference type="EMBL" id="FOET01000020">
    <property type="protein sequence ID" value="SEQ93162.1"/>
    <property type="molecule type" value="Genomic_DNA"/>
</dbReference>
<sequence>MITRTVKTQLAAFAAITAVGVSYVGAEYAGLADRLLDRGYTVRAEFAESGGIFSGAEVTYRGVPVGRVGELRLSGSEGVSVELRMEDGPRIPADTLAVVANRSAIGEQFVDLQPRTRGGPVLRDGSTIPRGDTRVPLPTTDMVLSLDRLVASVDRRDLRVTVHELGDAFAGTGPHLSRLVDSGDKLIGSADDALPQTVKLIEDSRTALKTQTDKGSSIKSFSRDLADLTAQLKASDGDFRKLLGGGTSAARELDSLLKDNRSALPVLLGNLISGAQIGVARLPAIEQTLVTFPAVVAGSSTVVPGDGTIHFGMVLNADQPPSCRQGYEGTRWRDPSDTGHRPANTSARCTAPRGGETSVRGAQNAPRPSGSSSTSQSRSPSQSPSGAPSYVTPYDPETGLAAAPGGQVVRIGATGGAQSLFGKDSWQWLLVGPVA</sequence>
<dbReference type="Pfam" id="PF11887">
    <property type="entry name" value="Mce4_CUP1"/>
    <property type="match status" value="1"/>
</dbReference>
<proteinExistence type="predicted"/>
<evidence type="ECO:0000313" key="5">
    <source>
        <dbReference type="Proteomes" id="UP000199055"/>
    </source>
</evidence>
<evidence type="ECO:0000256" key="1">
    <source>
        <dbReference type="SAM" id="MobiDB-lite"/>
    </source>
</evidence>